<dbReference type="SUPFAM" id="SSF50969">
    <property type="entry name" value="YVTN repeat-like/Quinoprotein amine dehydrogenase"/>
    <property type="match status" value="1"/>
</dbReference>
<dbReference type="InterPro" id="IPR009451">
    <property type="entry name" value="Metamine_DH_Hvc"/>
</dbReference>
<comment type="subcellular location">
    <subcellularLocation>
        <location evidence="1">Periplasm</location>
    </subcellularLocation>
</comment>
<dbReference type="GO" id="GO:0042597">
    <property type="term" value="C:periplasmic space"/>
    <property type="evidence" value="ECO:0007669"/>
    <property type="project" value="UniProtKB-SubCell"/>
</dbReference>
<evidence type="ECO:0000256" key="6">
    <source>
        <dbReference type="ARBA" id="ARBA00022982"/>
    </source>
</evidence>
<dbReference type="Gene3D" id="2.130.10.10">
    <property type="entry name" value="YVTN repeat-like/Quinoprotein amine dehydrogenase"/>
    <property type="match status" value="1"/>
</dbReference>
<dbReference type="InterPro" id="IPR011044">
    <property type="entry name" value="Quino_amine_DH_bsu"/>
</dbReference>
<organism evidence="8">
    <name type="scientific">marine metagenome</name>
    <dbReference type="NCBI Taxonomy" id="408172"/>
    <lineage>
        <taxon>unclassified sequences</taxon>
        <taxon>metagenomes</taxon>
        <taxon>ecological metagenomes</taxon>
    </lineage>
</organism>
<evidence type="ECO:0000256" key="4">
    <source>
        <dbReference type="ARBA" id="ARBA00022729"/>
    </source>
</evidence>
<keyword evidence="3" id="KW-0813">Transport</keyword>
<dbReference type="AlphaFoldDB" id="A0A381PM19"/>
<evidence type="ECO:0000256" key="7">
    <source>
        <dbReference type="ARBA" id="ARBA00023002"/>
    </source>
</evidence>
<dbReference type="EMBL" id="UINC01001014">
    <property type="protein sequence ID" value="SUZ67498.1"/>
    <property type="molecule type" value="Genomic_DNA"/>
</dbReference>
<keyword evidence="7" id="KW-0560">Oxidoreductase</keyword>
<gene>
    <name evidence="8" type="ORF">METZ01_LOCUS20352</name>
</gene>
<comment type="similarity">
    <text evidence="2">Belongs to the aromatic amine dehydrogenase heavy chain family.</text>
</comment>
<evidence type="ECO:0000256" key="2">
    <source>
        <dbReference type="ARBA" id="ARBA00010548"/>
    </source>
</evidence>
<accession>A0A381PM19</accession>
<evidence type="ECO:0000313" key="8">
    <source>
        <dbReference type="EMBL" id="SUZ67498.1"/>
    </source>
</evidence>
<dbReference type="Pfam" id="PF06433">
    <property type="entry name" value="Me-amine-dh_H"/>
    <property type="match status" value="1"/>
</dbReference>
<dbReference type="InterPro" id="IPR015943">
    <property type="entry name" value="WD40/YVTN_repeat-like_dom_sf"/>
</dbReference>
<evidence type="ECO:0000256" key="1">
    <source>
        <dbReference type="ARBA" id="ARBA00004418"/>
    </source>
</evidence>
<keyword evidence="5" id="KW-0574">Periplasm</keyword>
<keyword evidence="4" id="KW-0732">Signal</keyword>
<reference evidence="8" key="1">
    <citation type="submission" date="2018-05" db="EMBL/GenBank/DDBJ databases">
        <authorList>
            <person name="Lanie J.A."/>
            <person name="Ng W.-L."/>
            <person name="Kazmierczak K.M."/>
            <person name="Andrzejewski T.M."/>
            <person name="Davidsen T.M."/>
            <person name="Wayne K.J."/>
            <person name="Tettelin H."/>
            <person name="Glass J.I."/>
            <person name="Rusch D."/>
            <person name="Podicherti R."/>
            <person name="Tsui H.-C.T."/>
            <person name="Winkler M.E."/>
        </authorList>
    </citation>
    <scope>NUCLEOTIDE SEQUENCE</scope>
</reference>
<evidence type="ECO:0000256" key="3">
    <source>
        <dbReference type="ARBA" id="ARBA00022448"/>
    </source>
</evidence>
<protein>
    <submittedName>
        <fullName evidence="8">Uncharacterized protein</fullName>
    </submittedName>
</protein>
<keyword evidence="6" id="KW-0249">Electron transport</keyword>
<dbReference type="GO" id="GO:0030058">
    <property type="term" value="F:aliphatic amine dehydrogenase activity"/>
    <property type="evidence" value="ECO:0007669"/>
    <property type="project" value="InterPro"/>
</dbReference>
<sequence length="375" mass="41666">MRFIAALRKPSRPTIPQALALVTALWSSLLVAQIIPEEVSVETMSEPGPNWFIATTRNGGYIFDGETGEMQGLLSLSRYTPAVTFYAPRKEFYAAESYLSRGVHGDRTDIVAIYDYENLRPDGEIEIPNHIARLQVRAHLGLMNSGRHVAVLNMNPGHSVSIIDVEDRVFVFEASTPGCAIIMPVADSDFLQVCGDGTLQLIQLDLSGFEENRVRSNVFFSVIEDPVFDRVSRSATGWYLITHAGTIYEVTTNDDEIIIGDGWSVLPEDEEGWRPGGRNEIITAHQATGLIYVLMHQGGVDTHHENGSEIWVLDANTQRRVHRIELDTPAASLTVTQEDDPKLLVSGGGTHVYNAFTFVHERSIQMPDVAHFEDF</sequence>
<name>A0A381PM19_9ZZZZ</name>
<proteinExistence type="inferred from homology"/>
<evidence type="ECO:0000256" key="5">
    <source>
        <dbReference type="ARBA" id="ARBA00022764"/>
    </source>
</evidence>